<gene>
    <name evidence="7" type="ORF">XD73_0065</name>
</gene>
<evidence type="ECO:0000256" key="1">
    <source>
        <dbReference type="ARBA" id="ARBA00022741"/>
    </source>
</evidence>
<dbReference type="Gene3D" id="3.40.50.300">
    <property type="entry name" value="P-loop containing nucleotide triphosphate hydrolases"/>
    <property type="match status" value="1"/>
</dbReference>
<evidence type="ECO:0000256" key="2">
    <source>
        <dbReference type="ARBA" id="ARBA00022801"/>
    </source>
</evidence>
<proteinExistence type="predicted"/>
<dbReference type="PROSITE" id="PS51198">
    <property type="entry name" value="UVRD_HELICASE_ATP_BIND"/>
    <property type="match status" value="1"/>
</dbReference>
<feature type="binding site" evidence="5">
    <location>
        <begin position="26"/>
        <end position="33"/>
    </location>
    <ligand>
        <name>ATP</name>
        <dbReference type="ChEBI" id="CHEBI:30616"/>
    </ligand>
</feature>
<dbReference type="SUPFAM" id="SSF52540">
    <property type="entry name" value="P-loop containing nucleoside triphosphate hydrolases"/>
    <property type="match status" value="1"/>
</dbReference>
<dbReference type="Proteomes" id="UP000064249">
    <property type="component" value="Unassembled WGS sequence"/>
</dbReference>
<dbReference type="GO" id="GO:0004386">
    <property type="term" value="F:helicase activity"/>
    <property type="evidence" value="ECO:0007669"/>
    <property type="project" value="UniProtKB-UniRule"/>
</dbReference>
<name>A0A101FZ83_9CHLR</name>
<keyword evidence="4 5" id="KW-0067">ATP-binding</keyword>
<dbReference type="AlphaFoldDB" id="A0A101FZ83"/>
<feature type="domain" description="UvrD-like helicase ATP-binding" evidence="6">
    <location>
        <begin position="5"/>
        <end position="305"/>
    </location>
</feature>
<evidence type="ECO:0000259" key="6">
    <source>
        <dbReference type="PROSITE" id="PS51198"/>
    </source>
</evidence>
<keyword evidence="3 5" id="KW-0347">Helicase</keyword>
<reference evidence="7 8" key="1">
    <citation type="journal article" date="2015" name="MBio">
        <title>Genome-Resolved Metagenomic Analysis Reveals Roles for Candidate Phyla and Other Microbial Community Members in Biogeochemical Transformations in Oil Reservoirs.</title>
        <authorList>
            <person name="Hu P."/>
            <person name="Tom L."/>
            <person name="Singh A."/>
            <person name="Thomas B.C."/>
            <person name="Baker B.J."/>
            <person name="Piceno Y.M."/>
            <person name="Andersen G.L."/>
            <person name="Banfield J.F."/>
        </authorList>
    </citation>
    <scope>NUCLEOTIDE SEQUENCE [LARGE SCALE GENOMIC DNA]</scope>
    <source>
        <strain evidence="7">46_16</strain>
    </source>
</reference>
<evidence type="ECO:0000256" key="4">
    <source>
        <dbReference type="ARBA" id="ARBA00022840"/>
    </source>
</evidence>
<accession>A0A101FZ83</accession>
<evidence type="ECO:0000256" key="3">
    <source>
        <dbReference type="ARBA" id="ARBA00022806"/>
    </source>
</evidence>
<keyword evidence="2 5" id="KW-0378">Hydrolase</keyword>
<evidence type="ECO:0000313" key="8">
    <source>
        <dbReference type="Proteomes" id="UP000064249"/>
    </source>
</evidence>
<sequence>MNIQQYNSLQQEVIESEINTHLFLEGPFKSGKTSAATARLKHLADQSNPEHQILILTPQHTLSQAYQRCLLESDFPSGVIPTITTLAGLSRQFIRLFWSMISENSGFQARSASPTFLNMESAQFFMEQVCQPFLAKGYFLEVHINQARLFSQILDTMNKAALIGYPLEETAPRLTAAWNGEAIRVKHYQQSQECALAFRKFCLQNDVLDFSLQIEIFRNAILANSSLRQQFFKPYHYLIADNIEEDVPCLHDLLLELSDQIPSMLLIKDLHAGFRSFLGADPPSADRLRSICSQNFTFTEQFRVSSPMHAFQSAMTHCIMRKNSTDISPDALQAYTLQNVQFYPEMINSICDMVDHLVHEEQVPPGEIAILSPYLPDSLKFSLTTRLQSLSIPYLSTRPSRTLAEESVTNAVLVFAKHAHPQWEIPITSEELRSALMVLLPGCDIIRASLLAQNTLKANHHLEHFSTIPEFTRTRITYAMGNQFDVILDWIDQYQQSTQVPLDVFLSLLFGEVLSQPGFGLHNDIDNAVLLTRLIASIRDFRLTFQSLAEQQHIDSSQLFMETLQRGLLPASFYRDEPDLDTVTIAPAFTFLMKNKPVRYQFWLDIGDIGWWERLDQPLTHPYVLNRNWDPSKRWTDAQEYQANQSSLERLVRGLLDRCEEHVYLYVVRLNQAGINQSSPLLSGIQLFLKRTMGVKNHA</sequence>
<evidence type="ECO:0000313" key="7">
    <source>
        <dbReference type="EMBL" id="KUK47119.1"/>
    </source>
</evidence>
<dbReference type="GO" id="GO:0016787">
    <property type="term" value="F:hydrolase activity"/>
    <property type="evidence" value="ECO:0007669"/>
    <property type="project" value="UniProtKB-UniRule"/>
</dbReference>
<dbReference type="GO" id="GO:0005524">
    <property type="term" value="F:ATP binding"/>
    <property type="evidence" value="ECO:0007669"/>
    <property type="project" value="UniProtKB-UniRule"/>
</dbReference>
<dbReference type="InterPro" id="IPR014016">
    <property type="entry name" value="UvrD-like_ATP-bd"/>
</dbReference>
<dbReference type="InterPro" id="IPR027417">
    <property type="entry name" value="P-loop_NTPase"/>
</dbReference>
<dbReference type="EMBL" id="LGFU01000001">
    <property type="protein sequence ID" value="KUK47119.1"/>
    <property type="molecule type" value="Genomic_DNA"/>
</dbReference>
<organism evidence="7 8">
    <name type="scientific">Anaerolinea thermophila</name>
    <dbReference type="NCBI Taxonomy" id="167964"/>
    <lineage>
        <taxon>Bacteria</taxon>
        <taxon>Bacillati</taxon>
        <taxon>Chloroflexota</taxon>
        <taxon>Anaerolineae</taxon>
        <taxon>Anaerolineales</taxon>
        <taxon>Anaerolineaceae</taxon>
        <taxon>Anaerolinea</taxon>
    </lineage>
</organism>
<keyword evidence="1 5" id="KW-0547">Nucleotide-binding</keyword>
<protein>
    <recommendedName>
        <fullName evidence="6">UvrD-like helicase ATP-binding domain-containing protein</fullName>
    </recommendedName>
</protein>
<evidence type="ECO:0000256" key="5">
    <source>
        <dbReference type="PROSITE-ProRule" id="PRU00560"/>
    </source>
</evidence>
<comment type="caution">
    <text evidence="7">The sequence shown here is derived from an EMBL/GenBank/DDBJ whole genome shotgun (WGS) entry which is preliminary data.</text>
</comment>